<comment type="caution">
    <text evidence="1">The sequence shown here is derived from an EMBL/GenBank/DDBJ whole genome shotgun (WGS) entry which is preliminary data.</text>
</comment>
<evidence type="ECO:0000313" key="1">
    <source>
        <dbReference type="EMBL" id="KPM04849.1"/>
    </source>
</evidence>
<dbReference type="Proteomes" id="UP000616769">
    <property type="component" value="Unassembled WGS sequence"/>
</dbReference>
<sequence>MIDSENITSEIEKELDIGVLPQFIGREELCINKILKRKKFKYNPDTKIDRICSKYIGSNYAKCIDIIIKFENDQIENEIKRLVNSGNLRVESEIIFKVKSFQPSQQYLEGLIDDEILNNLKAITSNH</sequence>
<dbReference type="OrthoDB" id="10250504at2759"/>
<name>A0A132A202_SARSC</name>
<dbReference type="VEuPathDB" id="VectorBase:SSCA006290"/>
<dbReference type="AlphaFoldDB" id="A0A132A202"/>
<dbReference type="EMBL" id="JXLN01009990">
    <property type="protein sequence ID" value="KPM04849.1"/>
    <property type="molecule type" value="Genomic_DNA"/>
</dbReference>
<protein>
    <submittedName>
        <fullName evidence="1">Uncharacterized protein</fullName>
    </submittedName>
</protein>
<proteinExistence type="predicted"/>
<gene>
    <name evidence="1" type="ORF">QR98_0033030</name>
</gene>
<reference evidence="1 2" key="1">
    <citation type="journal article" date="2015" name="Parasit. Vectors">
        <title>Draft genome of the scabies mite.</title>
        <authorList>
            <person name="Rider S.D.Jr."/>
            <person name="Morgan M.S."/>
            <person name="Arlian L.G."/>
        </authorList>
    </citation>
    <scope>NUCLEOTIDE SEQUENCE [LARGE SCALE GENOMIC DNA]</scope>
    <source>
        <strain evidence="1">Arlian Lab</strain>
    </source>
</reference>
<organism evidence="1 2">
    <name type="scientific">Sarcoptes scabiei</name>
    <name type="common">Itch mite</name>
    <name type="synonym">Acarus scabiei</name>
    <dbReference type="NCBI Taxonomy" id="52283"/>
    <lineage>
        <taxon>Eukaryota</taxon>
        <taxon>Metazoa</taxon>
        <taxon>Ecdysozoa</taxon>
        <taxon>Arthropoda</taxon>
        <taxon>Chelicerata</taxon>
        <taxon>Arachnida</taxon>
        <taxon>Acari</taxon>
        <taxon>Acariformes</taxon>
        <taxon>Sarcoptiformes</taxon>
        <taxon>Astigmata</taxon>
        <taxon>Psoroptidia</taxon>
        <taxon>Sarcoptoidea</taxon>
        <taxon>Sarcoptidae</taxon>
        <taxon>Sarcoptinae</taxon>
        <taxon>Sarcoptes</taxon>
    </lineage>
</organism>
<evidence type="ECO:0000313" key="2">
    <source>
        <dbReference type="Proteomes" id="UP000616769"/>
    </source>
</evidence>
<accession>A0A132A202</accession>